<proteinExistence type="predicted"/>
<reference evidence="2" key="1">
    <citation type="submission" date="2013-04" db="EMBL/GenBank/DDBJ databases">
        <authorList>
            <person name="Qu J."/>
            <person name="Murali S.C."/>
            <person name="Bandaranaike D."/>
            <person name="Bellair M."/>
            <person name="Blankenburg K."/>
            <person name="Chao H."/>
            <person name="Dinh H."/>
            <person name="Doddapaneni H."/>
            <person name="Downs B."/>
            <person name="Dugan-Rocha S."/>
            <person name="Elkadiri S."/>
            <person name="Gnanaolivu R.D."/>
            <person name="Hernandez B."/>
            <person name="Javaid M."/>
            <person name="Jayaseelan J.C."/>
            <person name="Lee S."/>
            <person name="Li M."/>
            <person name="Ming W."/>
            <person name="Munidasa M."/>
            <person name="Muniz J."/>
            <person name="Nguyen L."/>
            <person name="Ongeri F."/>
            <person name="Osuji N."/>
            <person name="Pu L.-L."/>
            <person name="Puazo M."/>
            <person name="Qu C."/>
            <person name="Quiroz J."/>
            <person name="Raj R."/>
            <person name="Weissenberger G."/>
            <person name="Xin Y."/>
            <person name="Zou X."/>
            <person name="Han Y."/>
            <person name="Richards S."/>
            <person name="Worley K."/>
            <person name="Muzny D."/>
            <person name="Gibbs R."/>
        </authorList>
    </citation>
    <scope>NUCLEOTIDE SEQUENCE</scope>
    <source>
        <strain evidence="2">Sampled in the wild</strain>
    </source>
</reference>
<organism evidence="2 3">
    <name type="scientific">Ladona fulva</name>
    <name type="common">Scarce chaser dragonfly</name>
    <name type="synonym">Libellula fulva</name>
    <dbReference type="NCBI Taxonomy" id="123851"/>
    <lineage>
        <taxon>Eukaryota</taxon>
        <taxon>Metazoa</taxon>
        <taxon>Ecdysozoa</taxon>
        <taxon>Arthropoda</taxon>
        <taxon>Hexapoda</taxon>
        <taxon>Insecta</taxon>
        <taxon>Pterygota</taxon>
        <taxon>Palaeoptera</taxon>
        <taxon>Odonata</taxon>
        <taxon>Epiprocta</taxon>
        <taxon>Anisoptera</taxon>
        <taxon>Libelluloidea</taxon>
        <taxon>Libellulidae</taxon>
        <taxon>Ladona</taxon>
    </lineage>
</organism>
<sequence length="64" mass="7333">MDGESERSRKIKKSKGRFRKRKHNPSPGRYKERKEKGKMQGIQKKGAETKSGRKKKRIGTASCG</sequence>
<comment type="caution">
    <text evidence="2">The sequence shown here is derived from an EMBL/GenBank/DDBJ whole genome shotgun (WGS) entry which is preliminary data.</text>
</comment>
<dbReference type="EMBL" id="KZ308158">
    <property type="protein sequence ID" value="KAG8223386.1"/>
    <property type="molecule type" value="Genomic_DNA"/>
</dbReference>
<feature type="compositionally biased region" description="Basic and acidic residues" evidence="1">
    <location>
        <begin position="29"/>
        <end position="38"/>
    </location>
</feature>
<keyword evidence="3" id="KW-1185">Reference proteome</keyword>
<evidence type="ECO:0000256" key="1">
    <source>
        <dbReference type="SAM" id="MobiDB-lite"/>
    </source>
</evidence>
<dbReference type="AlphaFoldDB" id="A0A8K0NVF7"/>
<accession>A0A8K0NVF7</accession>
<reference evidence="2" key="2">
    <citation type="submission" date="2017-10" db="EMBL/GenBank/DDBJ databases">
        <title>Ladona fulva Genome sequencing and assembly.</title>
        <authorList>
            <person name="Murali S."/>
            <person name="Richards S."/>
            <person name="Bandaranaike D."/>
            <person name="Bellair M."/>
            <person name="Blankenburg K."/>
            <person name="Chao H."/>
            <person name="Dinh H."/>
            <person name="Doddapaneni H."/>
            <person name="Dugan-Rocha S."/>
            <person name="Elkadiri S."/>
            <person name="Gnanaolivu R."/>
            <person name="Hernandez B."/>
            <person name="Skinner E."/>
            <person name="Javaid M."/>
            <person name="Lee S."/>
            <person name="Li M."/>
            <person name="Ming W."/>
            <person name="Munidasa M."/>
            <person name="Muniz J."/>
            <person name="Nguyen L."/>
            <person name="Hughes D."/>
            <person name="Osuji N."/>
            <person name="Pu L.-L."/>
            <person name="Puazo M."/>
            <person name="Qu C."/>
            <person name="Quiroz J."/>
            <person name="Raj R."/>
            <person name="Weissenberger G."/>
            <person name="Xin Y."/>
            <person name="Zou X."/>
            <person name="Han Y."/>
            <person name="Worley K."/>
            <person name="Muzny D."/>
            <person name="Gibbs R."/>
        </authorList>
    </citation>
    <scope>NUCLEOTIDE SEQUENCE</scope>
    <source>
        <strain evidence="2">Sampled in the wild</strain>
    </source>
</reference>
<evidence type="ECO:0000313" key="2">
    <source>
        <dbReference type="EMBL" id="KAG8223386.1"/>
    </source>
</evidence>
<dbReference type="Proteomes" id="UP000792457">
    <property type="component" value="Unassembled WGS sequence"/>
</dbReference>
<protein>
    <submittedName>
        <fullName evidence="2">Uncharacterized protein</fullName>
    </submittedName>
</protein>
<evidence type="ECO:0000313" key="3">
    <source>
        <dbReference type="Proteomes" id="UP000792457"/>
    </source>
</evidence>
<feature type="compositionally biased region" description="Basic residues" evidence="1">
    <location>
        <begin position="9"/>
        <end position="24"/>
    </location>
</feature>
<gene>
    <name evidence="2" type="ORF">J437_LFUL002631</name>
</gene>
<feature type="region of interest" description="Disordered" evidence="1">
    <location>
        <begin position="1"/>
        <end position="64"/>
    </location>
</feature>
<name>A0A8K0NVF7_LADFU</name>